<feature type="non-terminal residue" evidence="6">
    <location>
        <position position="142"/>
    </location>
</feature>
<dbReference type="Pfam" id="PF13499">
    <property type="entry name" value="EF-hand_7"/>
    <property type="match status" value="2"/>
</dbReference>
<protein>
    <recommendedName>
        <fullName evidence="5">EF-hand domain-containing protein</fullName>
    </recommendedName>
</protein>
<dbReference type="eggNOG" id="KOG0027">
    <property type="taxonomic scope" value="Eukaryota"/>
</dbReference>
<evidence type="ECO:0000256" key="3">
    <source>
        <dbReference type="ARBA" id="ARBA00022737"/>
    </source>
</evidence>
<dbReference type="InParanoid" id="F0YHD7"/>
<gene>
    <name evidence="6" type="ORF">AURANDRAFT_30956</name>
</gene>
<dbReference type="SMART" id="SM00054">
    <property type="entry name" value="EFh"/>
    <property type="match status" value="3"/>
</dbReference>
<feature type="domain" description="EF-hand" evidence="5">
    <location>
        <begin position="80"/>
        <end position="115"/>
    </location>
</feature>
<dbReference type="InterPro" id="IPR011992">
    <property type="entry name" value="EF-hand-dom_pair"/>
</dbReference>
<dbReference type="FunFam" id="1.10.238.10:FF:000178">
    <property type="entry name" value="Calmodulin-2 A"/>
    <property type="match status" value="1"/>
</dbReference>
<evidence type="ECO:0000259" key="5">
    <source>
        <dbReference type="PROSITE" id="PS50222"/>
    </source>
</evidence>
<dbReference type="OrthoDB" id="6081786at2759"/>
<feature type="domain" description="EF-hand" evidence="5">
    <location>
        <begin position="116"/>
        <end position="142"/>
    </location>
</feature>
<reference evidence="6 7" key="1">
    <citation type="journal article" date="2011" name="Proc. Natl. Acad. Sci. U.S.A.">
        <title>Niche of harmful alga Aureococcus anophagefferens revealed through ecogenomics.</title>
        <authorList>
            <person name="Gobler C.J."/>
            <person name="Berry D.L."/>
            <person name="Dyhrman S.T."/>
            <person name="Wilhelm S.W."/>
            <person name="Salamov A."/>
            <person name="Lobanov A.V."/>
            <person name="Zhang Y."/>
            <person name="Collier J.L."/>
            <person name="Wurch L.L."/>
            <person name="Kustka A.B."/>
            <person name="Dill B.D."/>
            <person name="Shah M."/>
            <person name="VerBerkmoes N.C."/>
            <person name="Kuo A."/>
            <person name="Terry A."/>
            <person name="Pangilinan J."/>
            <person name="Lindquist E.A."/>
            <person name="Lucas S."/>
            <person name="Paulsen I.T."/>
            <person name="Hattenrath-Lehmann T.K."/>
            <person name="Talmage S.C."/>
            <person name="Walker E.A."/>
            <person name="Koch F."/>
            <person name="Burson A.M."/>
            <person name="Marcoval M.A."/>
            <person name="Tang Y.Z."/>
            <person name="Lecleir G.R."/>
            <person name="Coyne K.J."/>
            <person name="Berg G.M."/>
            <person name="Bertrand E.M."/>
            <person name="Saito M.A."/>
            <person name="Gladyshev V.N."/>
            <person name="Grigoriev I.V."/>
        </authorList>
    </citation>
    <scope>NUCLEOTIDE SEQUENCE [LARGE SCALE GENOMIC DNA]</scope>
    <source>
        <strain evidence="7">CCMP 1984</strain>
    </source>
</reference>
<keyword evidence="7" id="KW-1185">Reference proteome</keyword>
<keyword evidence="4" id="KW-0106">Calcium</keyword>
<dbReference type="KEGG" id="aaf:AURANDRAFT_30956"/>
<evidence type="ECO:0000256" key="1">
    <source>
        <dbReference type="ARBA" id="ARBA00005253"/>
    </source>
</evidence>
<dbReference type="Gene3D" id="1.10.238.10">
    <property type="entry name" value="EF-hand"/>
    <property type="match status" value="2"/>
</dbReference>
<evidence type="ECO:0000256" key="4">
    <source>
        <dbReference type="ARBA" id="ARBA00022837"/>
    </source>
</evidence>
<dbReference type="InterPro" id="IPR002048">
    <property type="entry name" value="EF_hand_dom"/>
</dbReference>
<keyword evidence="3" id="KW-0677">Repeat</keyword>
<dbReference type="PANTHER" id="PTHR34524:SF15">
    <property type="entry name" value="EF-HAND DOMAIN-CONTAINING PROTEIN"/>
    <property type="match status" value="1"/>
</dbReference>
<evidence type="ECO:0000256" key="2">
    <source>
        <dbReference type="ARBA" id="ARBA00022723"/>
    </source>
</evidence>
<comment type="similarity">
    <text evidence="1">Belongs to the centrin family.</text>
</comment>
<dbReference type="OMA" id="NYSEFIM"/>
<organism evidence="7">
    <name type="scientific">Aureococcus anophagefferens</name>
    <name type="common">Harmful bloom alga</name>
    <dbReference type="NCBI Taxonomy" id="44056"/>
    <lineage>
        <taxon>Eukaryota</taxon>
        <taxon>Sar</taxon>
        <taxon>Stramenopiles</taxon>
        <taxon>Ochrophyta</taxon>
        <taxon>Pelagophyceae</taxon>
        <taxon>Pelagomonadales</taxon>
        <taxon>Pelagomonadaceae</taxon>
        <taxon>Aureococcus</taxon>
    </lineage>
</organism>
<dbReference type="InterPro" id="IPR018247">
    <property type="entry name" value="EF_Hand_1_Ca_BS"/>
</dbReference>
<dbReference type="GeneID" id="20220952"/>
<dbReference type="SUPFAM" id="SSF47473">
    <property type="entry name" value="EF-hand"/>
    <property type="match status" value="1"/>
</dbReference>
<name>F0YHD7_AURAN</name>
<dbReference type="GO" id="GO:0043226">
    <property type="term" value="C:organelle"/>
    <property type="evidence" value="ECO:0007669"/>
    <property type="project" value="UniProtKB-ARBA"/>
</dbReference>
<evidence type="ECO:0000313" key="6">
    <source>
        <dbReference type="EMBL" id="EGB05428.1"/>
    </source>
</evidence>
<proteinExistence type="inferred from homology"/>
<sequence length="142" mass="16264">MATQHMKVRTAFRALDRDSSGTLEKDELLSLLENYHIKLSEADMDRLMAMIDTDGSGKISYREFNDYFGADIAVARRLGGKYKSACAAFRNIDMDKGGCLDKSELRDFIKTLNVELVEEDYEMLYRELDCDNSGSINYEEFL</sequence>
<dbReference type="AlphaFoldDB" id="F0YHD7"/>
<dbReference type="Proteomes" id="UP000002729">
    <property type="component" value="Unassembled WGS sequence"/>
</dbReference>
<dbReference type="PROSITE" id="PS00018">
    <property type="entry name" value="EF_HAND_1"/>
    <property type="match status" value="4"/>
</dbReference>
<feature type="domain" description="EF-hand" evidence="5">
    <location>
        <begin position="39"/>
        <end position="74"/>
    </location>
</feature>
<feature type="domain" description="EF-hand" evidence="5">
    <location>
        <begin position="3"/>
        <end position="38"/>
    </location>
</feature>
<dbReference type="RefSeq" id="XP_009039811.1">
    <property type="nucleotide sequence ID" value="XM_009041563.1"/>
</dbReference>
<dbReference type="EMBL" id="GL833141">
    <property type="protein sequence ID" value="EGB05428.1"/>
    <property type="molecule type" value="Genomic_DNA"/>
</dbReference>
<accession>F0YHD7</accession>
<dbReference type="PROSITE" id="PS50222">
    <property type="entry name" value="EF_HAND_2"/>
    <property type="match status" value="4"/>
</dbReference>
<keyword evidence="2" id="KW-0479">Metal-binding</keyword>
<dbReference type="PANTHER" id="PTHR34524">
    <property type="entry name" value="CALCYPHOSIN"/>
    <property type="match status" value="1"/>
</dbReference>
<evidence type="ECO:0000313" key="7">
    <source>
        <dbReference type="Proteomes" id="UP000002729"/>
    </source>
</evidence>
<dbReference type="InterPro" id="IPR051581">
    <property type="entry name" value="Ca-bind"/>
</dbReference>
<dbReference type="GO" id="GO:0005509">
    <property type="term" value="F:calcium ion binding"/>
    <property type="evidence" value="ECO:0007669"/>
    <property type="project" value="InterPro"/>
</dbReference>